<sequence length="217" mass="23106">MATNDKNNRNDVKHSSPISIPMAARGRARSMSISSSSSDSASSASEPLTPAGSAPPNRLSIPSSTSPILSYFLAQSPTKTPVTASFPYKRKFGTAPVLEEEPESEIPVAAHARRASATVANRFSQNTPSTLSDPKNERGSNLLRRLSLSSSAFVKPTLDTSGRPPPPPNTAVSPTDNAVPFKNKPRRSATVSENAKPRRAPSPMGERILKGHFEGFN</sequence>
<protein>
    <submittedName>
        <fullName evidence="2">Uncharacterized protein</fullName>
    </submittedName>
</protein>
<reference evidence="2 3" key="1">
    <citation type="submission" date="2014-04" db="EMBL/GenBank/DDBJ databases">
        <authorList>
            <consortium name="DOE Joint Genome Institute"/>
            <person name="Kuo A."/>
            <person name="Gay G."/>
            <person name="Dore J."/>
            <person name="Kohler A."/>
            <person name="Nagy L.G."/>
            <person name="Floudas D."/>
            <person name="Copeland A."/>
            <person name="Barry K.W."/>
            <person name="Cichocki N."/>
            <person name="Veneault-Fourrey C."/>
            <person name="LaButti K."/>
            <person name="Lindquist E.A."/>
            <person name="Lipzen A."/>
            <person name="Lundell T."/>
            <person name="Morin E."/>
            <person name="Murat C."/>
            <person name="Sun H."/>
            <person name="Tunlid A."/>
            <person name="Henrissat B."/>
            <person name="Grigoriev I.V."/>
            <person name="Hibbett D.S."/>
            <person name="Martin F."/>
            <person name="Nordberg H.P."/>
            <person name="Cantor M.N."/>
            <person name="Hua S.X."/>
        </authorList>
    </citation>
    <scope>NUCLEOTIDE SEQUENCE [LARGE SCALE GENOMIC DNA]</scope>
    <source>
        <strain evidence="3">h7</strain>
    </source>
</reference>
<feature type="region of interest" description="Disordered" evidence="1">
    <location>
        <begin position="153"/>
        <end position="217"/>
    </location>
</feature>
<reference evidence="3" key="2">
    <citation type="submission" date="2015-01" db="EMBL/GenBank/DDBJ databases">
        <title>Evolutionary Origins and Diversification of the Mycorrhizal Mutualists.</title>
        <authorList>
            <consortium name="DOE Joint Genome Institute"/>
            <consortium name="Mycorrhizal Genomics Consortium"/>
            <person name="Kohler A."/>
            <person name="Kuo A."/>
            <person name="Nagy L.G."/>
            <person name="Floudas D."/>
            <person name="Copeland A."/>
            <person name="Barry K.W."/>
            <person name="Cichocki N."/>
            <person name="Veneault-Fourrey C."/>
            <person name="LaButti K."/>
            <person name="Lindquist E.A."/>
            <person name="Lipzen A."/>
            <person name="Lundell T."/>
            <person name="Morin E."/>
            <person name="Murat C."/>
            <person name="Riley R."/>
            <person name="Ohm R."/>
            <person name="Sun H."/>
            <person name="Tunlid A."/>
            <person name="Henrissat B."/>
            <person name="Grigoriev I.V."/>
            <person name="Hibbett D.S."/>
            <person name="Martin F."/>
        </authorList>
    </citation>
    <scope>NUCLEOTIDE SEQUENCE [LARGE SCALE GENOMIC DNA]</scope>
    <source>
        <strain evidence="3">h7</strain>
    </source>
</reference>
<feature type="region of interest" description="Disordered" evidence="1">
    <location>
        <begin position="1"/>
        <end position="61"/>
    </location>
</feature>
<feature type="region of interest" description="Disordered" evidence="1">
    <location>
        <begin position="93"/>
        <end position="139"/>
    </location>
</feature>
<feature type="compositionally biased region" description="Polar residues" evidence="1">
    <location>
        <begin position="121"/>
        <end position="133"/>
    </location>
</feature>
<dbReference type="AlphaFoldDB" id="A0A0C2XS67"/>
<dbReference type="Proteomes" id="UP000053424">
    <property type="component" value="Unassembled WGS sequence"/>
</dbReference>
<organism evidence="2 3">
    <name type="scientific">Hebeloma cylindrosporum</name>
    <dbReference type="NCBI Taxonomy" id="76867"/>
    <lineage>
        <taxon>Eukaryota</taxon>
        <taxon>Fungi</taxon>
        <taxon>Dikarya</taxon>
        <taxon>Basidiomycota</taxon>
        <taxon>Agaricomycotina</taxon>
        <taxon>Agaricomycetes</taxon>
        <taxon>Agaricomycetidae</taxon>
        <taxon>Agaricales</taxon>
        <taxon>Agaricineae</taxon>
        <taxon>Hymenogastraceae</taxon>
        <taxon>Hebeloma</taxon>
    </lineage>
</organism>
<feature type="compositionally biased region" description="Low complexity" evidence="1">
    <location>
        <begin position="23"/>
        <end position="45"/>
    </location>
</feature>
<dbReference type="EMBL" id="KN831782">
    <property type="protein sequence ID" value="KIM40563.1"/>
    <property type="molecule type" value="Genomic_DNA"/>
</dbReference>
<evidence type="ECO:0000256" key="1">
    <source>
        <dbReference type="SAM" id="MobiDB-lite"/>
    </source>
</evidence>
<accession>A0A0C2XS67</accession>
<evidence type="ECO:0000313" key="2">
    <source>
        <dbReference type="EMBL" id="KIM40563.1"/>
    </source>
</evidence>
<dbReference type="OrthoDB" id="2554033at2759"/>
<keyword evidence="3" id="KW-1185">Reference proteome</keyword>
<evidence type="ECO:0000313" key="3">
    <source>
        <dbReference type="Proteomes" id="UP000053424"/>
    </source>
</evidence>
<name>A0A0C2XS67_HEBCY</name>
<proteinExistence type="predicted"/>
<feature type="compositionally biased region" description="Basic and acidic residues" evidence="1">
    <location>
        <begin position="207"/>
        <end position="217"/>
    </location>
</feature>
<dbReference type="HOGENOM" id="CLU_1294783_0_0_1"/>
<feature type="compositionally biased region" description="Basic and acidic residues" evidence="1">
    <location>
        <begin position="1"/>
        <end position="14"/>
    </location>
</feature>
<gene>
    <name evidence="2" type="ORF">M413DRAFT_164045</name>
</gene>